<comment type="caution">
    <text evidence="2">The sequence shown here is derived from an EMBL/GenBank/DDBJ whole genome shotgun (WGS) entry which is preliminary data.</text>
</comment>
<organism evidence="2 3">
    <name type="scientific">Candidatus Fimihabitans intestinipullorum</name>
    <dbReference type="NCBI Taxonomy" id="2840820"/>
    <lineage>
        <taxon>Bacteria</taxon>
        <taxon>Bacillati</taxon>
        <taxon>Mycoplasmatota</taxon>
        <taxon>Mycoplasmatota incertae sedis</taxon>
        <taxon>Candidatus Fimihabitans</taxon>
    </lineage>
</organism>
<dbReference type="Proteomes" id="UP000824087">
    <property type="component" value="Unassembled WGS sequence"/>
</dbReference>
<proteinExistence type="predicted"/>
<keyword evidence="1" id="KW-0812">Transmembrane</keyword>
<dbReference type="InterPro" id="IPR058887">
    <property type="entry name" value="YuzI-like"/>
</dbReference>
<keyword evidence="1" id="KW-0472">Membrane</keyword>
<name>A0A9D1HU60_9BACT</name>
<evidence type="ECO:0000256" key="1">
    <source>
        <dbReference type="SAM" id="Phobius"/>
    </source>
</evidence>
<evidence type="ECO:0000313" key="3">
    <source>
        <dbReference type="Proteomes" id="UP000824087"/>
    </source>
</evidence>
<gene>
    <name evidence="2" type="ORF">IAD49_00775</name>
</gene>
<keyword evidence="1" id="KW-1133">Transmembrane helix</keyword>
<dbReference type="EMBL" id="DVML01000007">
    <property type="protein sequence ID" value="HIU22092.1"/>
    <property type="molecule type" value="Genomic_DNA"/>
</dbReference>
<feature type="transmembrane region" description="Helical" evidence="1">
    <location>
        <begin position="12"/>
        <end position="36"/>
    </location>
</feature>
<evidence type="ECO:0000313" key="2">
    <source>
        <dbReference type="EMBL" id="HIU22092.1"/>
    </source>
</evidence>
<dbReference type="Pfam" id="PF26135">
    <property type="entry name" value="YuzI"/>
    <property type="match status" value="1"/>
</dbReference>
<reference evidence="2" key="2">
    <citation type="journal article" date="2021" name="PeerJ">
        <title>Extensive microbial diversity within the chicken gut microbiome revealed by metagenomics and culture.</title>
        <authorList>
            <person name="Gilroy R."/>
            <person name="Ravi A."/>
            <person name="Getino M."/>
            <person name="Pursley I."/>
            <person name="Horton D.L."/>
            <person name="Alikhan N.F."/>
            <person name="Baker D."/>
            <person name="Gharbi K."/>
            <person name="Hall N."/>
            <person name="Watson M."/>
            <person name="Adriaenssens E.M."/>
            <person name="Foster-Nyarko E."/>
            <person name="Jarju S."/>
            <person name="Secka A."/>
            <person name="Antonio M."/>
            <person name="Oren A."/>
            <person name="Chaudhuri R.R."/>
            <person name="La Ragione R."/>
            <person name="Hildebrand F."/>
            <person name="Pallen M.J."/>
        </authorList>
    </citation>
    <scope>NUCLEOTIDE SEQUENCE</scope>
    <source>
        <strain evidence="2">CHK197-8231</strain>
    </source>
</reference>
<protein>
    <submittedName>
        <fullName evidence="2">Uncharacterized protein</fullName>
    </submittedName>
</protein>
<feature type="transmembrane region" description="Helical" evidence="1">
    <location>
        <begin position="48"/>
        <end position="66"/>
    </location>
</feature>
<dbReference type="AlphaFoldDB" id="A0A9D1HU60"/>
<sequence>MAIRIGFLTLGFFMSLIGSIYIITYLNLMTVGYNFLEYVNFIIRRTECIIFMIGMILMLLSIYLPGGDKYELHL</sequence>
<accession>A0A9D1HU60</accession>
<reference evidence="2" key="1">
    <citation type="submission" date="2020-10" db="EMBL/GenBank/DDBJ databases">
        <authorList>
            <person name="Gilroy R."/>
        </authorList>
    </citation>
    <scope>NUCLEOTIDE SEQUENCE</scope>
    <source>
        <strain evidence="2">CHK197-8231</strain>
    </source>
</reference>